<gene>
    <name evidence="1" type="ORF">CDAR_244691</name>
</gene>
<dbReference type="AlphaFoldDB" id="A0AAV4ML29"/>
<evidence type="ECO:0000313" key="2">
    <source>
        <dbReference type="Proteomes" id="UP001054837"/>
    </source>
</evidence>
<comment type="caution">
    <text evidence="1">The sequence shown here is derived from an EMBL/GenBank/DDBJ whole genome shotgun (WGS) entry which is preliminary data.</text>
</comment>
<evidence type="ECO:0000313" key="1">
    <source>
        <dbReference type="EMBL" id="GIX73030.1"/>
    </source>
</evidence>
<reference evidence="1 2" key="1">
    <citation type="submission" date="2021-06" db="EMBL/GenBank/DDBJ databases">
        <title>Caerostris darwini draft genome.</title>
        <authorList>
            <person name="Kono N."/>
            <person name="Arakawa K."/>
        </authorList>
    </citation>
    <scope>NUCLEOTIDE SEQUENCE [LARGE SCALE GENOMIC DNA]</scope>
</reference>
<accession>A0AAV4ML29</accession>
<protein>
    <submittedName>
        <fullName evidence="1">Uncharacterized protein</fullName>
    </submittedName>
</protein>
<organism evidence="1 2">
    <name type="scientific">Caerostris darwini</name>
    <dbReference type="NCBI Taxonomy" id="1538125"/>
    <lineage>
        <taxon>Eukaryota</taxon>
        <taxon>Metazoa</taxon>
        <taxon>Ecdysozoa</taxon>
        <taxon>Arthropoda</taxon>
        <taxon>Chelicerata</taxon>
        <taxon>Arachnida</taxon>
        <taxon>Araneae</taxon>
        <taxon>Araneomorphae</taxon>
        <taxon>Entelegynae</taxon>
        <taxon>Araneoidea</taxon>
        <taxon>Araneidae</taxon>
        <taxon>Caerostris</taxon>
    </lineage>
</organism>
<dbReference type="EMBL" id="BPLQ01000574">
    <property type="protein sequence ID" value="GIX73030.1"/>
    <property type="molecule type" value="Genomic_DNA"/>
</dbReference>
<name>A0AAV4ML29_9ARAC</name>
<keyword evidence="2" id="KW-1185">Reference proteome</keyword>
<dbReference type="Proteomes" id="UP001054837">
    <property type="component" value="Unassembled WGS sequence"/>
</dbReference>
<sequence>MSMMENMALRSKVVPPRKTSICIFRLMSIYLMLAKADTPVGVTALGPISNLGKEGTCPPLVEVWGGGVASPPHPHCSSSLCKITLRVILLPATFGS</sequence>
<proteinExistence type="predicted"/>